<reference evidence="2" key="1">
    <citation type="submission" date="2021-12" db="EMBL/GenBank/DDBJ databases">
        <authorList>
            <person name="King R."/>
        </authorList>
    </citation>
    <scope>NUCLEOTIDE SEQUENCE</scope>
</reference>
<accession>A0ABN8EB14</accession>
<name>A0ABN8EB14_CHISP</name>
<evidence type="ECO:0000313" key="3">
    <source>
        <dbReference type="Proteomes" id="UP001153292"/>
    </source>
</evidence>
<feature type="transmembrane region" description="Helical" evidence="1">
    <location>
        <begin position="359"/>
        <end position="385"/>
    </location>
</feature>
<keyword evidence="1" id="KW-0812">Transmembrane</keyword>
<proteinExistence type="predicted"/>
<dbReference type="EMBL" id="OU963922">
    <property type="protein sequence ID" value="CAH0689200.1"/>
    <property type="molecule type" value="Genomic_DNA"/>
</dbReference>
<evidence type="ECO:0000256" key="1">
    <source>
        <dbReference type="SAM" id="Phobius"/>
    </source>
</evidence>
<dbReference type="Proteomes" id="UP001153292">
    <property type="component" value="Chromosome 29"/>
</dbReference>
<keyword evidence="1" id="KW-0472">Membrane</keyword>
<protein>
    <recommendedName>
        <fullName evidence="4">Ig-like domain-containing protein</fullName>
    </recommendedName>
</protein>
<gene>
    <name evidence="2" type="ORF">CHILSU_LOCUS7783</name>
</gene>
<organism evidence="2 3">
    <name type="scientific">Chilo suppressalis</name>
    <name type="common">Asiatic rice borer moth</name>
    <dbReference type="NCBI Taxonomy" id="168631"/>
    <lineage>
        <taxon>Eukaryota</taxon>
        <taxon>Metazoa</taxon>
        <taxon>Ecdysozoa</taxon>
        <taxon>Arthropoda</taxon>
        <taxon>Hexapoda</taxon>
        <taxon>Insecta</taxon>
        <taxon>Pterygota</taxon>
        <taxon>Neoptera</taxon>
        <taxon>Endopterygota</taxon>
        <taxon>Lepidoptera</taxon>
        <taxon>Glossata</taxon>
        <taxon>Ditrysia</taxon>
        <taxon>Pyraloidea</taxon>
        <taxon>Crambidae</taxon>
        <taxon>Crambinae</taxon>
        <taxon>Chilo</taxon>
    </lineage>
</organism>
<sequence length="453" mass="50837">MTNDGGITMDVHITVFICLICAYCIFAQELSFPDDGNSINVIRSSETHHFKCSIKVDYKPSMYFNGSGVIYNFPEKCKYYSSSATSNNSYNVNFTIHEVTLFPEKLKNNSSREIPNFTLTSQKLTDEKDKLSLTIFNAIDKTEVKKNFEDNVYYYKDGDHLTFSCSRPAPKSILPLMETRLSIAQMNDTTILLSYSNILNNVSASVILSRRDDKSRIICANDNLDNNSEYWSQEVKTTLVLVSDQPPEMSLAGGNGKFYETSYSNYAYEGPTNDVITISCSKNHTKGFLHWDCFNKADGTCPYMPTVKNNQSQTIKLYNFFLSPELNGTEVKCIYTSPVGVQSKSTISLNLTQENHQNYGSALIVIGYVSAVLGSVCIGALSLYFGCRKRCRGTTLNNTINRPLPEVPPRSVDETNNGIELGEHVYGTIDNAEGDYSYVIIDRRNPEDYGIPR</sequence>
<keyword evidence="1" id="KW-1133">Transmembrane helix</keyword>
<keyword evidence="3" id="KW-1185">Reference proteome</keyword>
<evidence type="ECO:0000313" key="2">
    <source>
        <dbReference type="EMBL" id="CAH0689200.1"/>
    </source>
</evidence>
<evidence type="ECO:0008006" key="4">
    <source>
        <dbReference type="Google" id="ProtNLM"/>
    </source>
</evidence>